<comment type="similarity">
    <text evidence="2">Belongs to the alpha/beta-type SASP family.</text>
</comment>
<sequence>MRNNSVMVPEAKEAMERFKMESASEVGVNLKQGYNGDLTSRQAGSVGGQMVKKMIESYEKGMK</sequence>
<gene>
    <name evidence="5" type="ORF">NE695_01055</name>
</gene>
<dbReference type="EMBL" id="JANFZH010000002">
    <property type="protein sequence ID" value="MCQ4838500.1"/>
    <property type="molecule type" value="Genomic_DNA"/>
</dbReference>
<accession>A0ABT1RVY3</accession>
<proteinExistence type="inferred from homology"/>
<dbReference type="GeneID" id="90532818"/>
<dbReference type="InterPro" id="IPR001448">
    <property type="entry name" value="SASP_alpha/beta-type"/>
</dbReference>
<evidence type="ECO:0000256" key="4">
    <source>
        <dbReference type="ARBA" id="ARBA00023125"/>
    </source>
</evidence>
<keyword evidence="3" id="KW-0749">Sporulation</keyword>
<evidence type="ECO:0000313" key="6">
    <source>
        <dbReference type="Proteomes" id="UP001524473"/>
    </source>
</evidence>
<comment type="caution">
    <text evidence="5">The sequence shown here is derived from an EMBL/GenBank/DDBJ whole genome shotgun (WGS) entry which is preliminary data.</text>
</comment>
<evidence type="ECO:0000313" key="5">
    <source>
        <dbReference type="EMBL" id="MCQ4838500.1"/>
    </source>
</evidence>
<dbReference type="PANTHER" id="PTHR36107">
    <property type="entry name" value="SMALL, ACID-SOLUBLE SPORE PROTEIN A"/>
    <property type="match status" value="1"/>
</dbReference>
<dbReference type="Gene3D" id="6.10.10.80">
    <property type="entry name" value="Small, acid-soluble spore protein, alpha/beta type-like"/>
    <property type="match status" value="1"/>
</dbReference>
<protein>
    <submittedName>
        <fullName evidence="5">Alpha/beta-type small acid-soluble spore protein</fullName>
    </submittedName>
</protein>
<dbReference type="RefSeq" id="WP_066867759.1">
    <property type="nucleotide sequence ID" value="NZ_CABKVV010000014.1"/>
</dbReference>
<evidence type="ECO:0000256" key="1">
    <source>
        <dbReference type="ARBA" id="ARBA00003863"/>
    </source>
</evidence>
<keyword evidence="6" id="KW-1185">Reference proteome</keyword>
<comment type="function">
    <text evidence="1">SASP are bound to spore DNA. They are double-stranded DNA-binding proteins that cause DNA to change to an a-like conformation. They protect the DNA backbone from chemical and enzymatic cleavage and are thus involved in dormant spore's high resistance to UV light.</text>
</comment>
<dbReference type="Pfam" id="PF00269">
    <property type="entry name" value="SASP"/>
    <property type="match status" value="1"/>
</dbReference>
<name>A0ABT1RVY3_9FIRM</name>
<reference evidence="5 6" key="1">
    <citation type="submission" date="2022-06" db="EMBL/GenBank/DDBJ databases">
        <title>Isolation of gut microbiota from human fecal samples.</title>
        <authorList>
            <person name="Pamer E.G."/>
            <person name="Barat B."/>
            <person name="Waligurski E."/>
            <person name="Medina S."/>
            <person name="Paddock L."/>
            <person name="Mostad J."/>
        </authorList>
    </citation>
    <scope>NUCLEOTIDE SEQUENCE [LARGE SCALE GENOMIC DNA]</scope>
    <source>
        <strain evidence="5 6">DFI.9.73</strain>
    </source>
</reference>
<dbReference type="InterPro" id="IPR050847">
    <property type="entry name" value="SASP_DNA-binding"/>
</dbReference>
<dbReference type="InterPro" id="IPR038300">
    <property type="entry name" value="SASP_sf_alpha/beta"/>
</dbReference>
<keyword evidence="4" id="KW-0238">DNA-binding</keyword>
<evidence type="ECO:0000256" key="3">
    <source>
        <dbReference type="ARBA" id="ARBA00022969"/>
    </source>
</evidence>
<evidence type="ECO:0000256" key="2">
    <source>
        <dbReference type="ARBA" id="ARBA00005442"/>
    </source>
</evidence>
<dbReference type="InterPro" id="IPR018126">
    <property type="entry name" value="SASP_alpha/beta-type_CS"/>
</dbReference>
<dbReference type="Proteomes" id="UP001524473">
    <property type="component" value="Unassembled WGS sequence"/>
</dbReference>
<organism evidence="5 6">
    <name type="scientific">Neglectibacter timonensis</name>
    <dbReference type="NCBI Taxonomy" id="1776382"/>
    <lineage>
        <taxon>Bacteria</taxon>
        <taxon>Bacillati</taxon>
        <taxon>Bacillota</taxon>
        <taxon>Clostridia</taxon>
        <taxon>Eubacteriales</taxon>
        <taxon>Oscillospiraceae</taxon>
        <taxon>Neglectibacter</taxon>
    </lineage>
</organism>
<dbReference type="PANTHER" id="PTHR36107:SF1">
    <property type="entry name" value="SMALL, ACID-SOLUBLE SPORE PROTEIN A"/>
    <property type="match status" value="1"/>
</dbReference>
<dbReference type="PROSITE" id="PS00684">
    <property type="entry name" value="SASP_2"/>
    <property type="match status" value="1"/>
</dbReference>